<dbReference type="SUPFAM" id="SSF52833">
    <property type="entry name" value="Thioredoxin-like"/>
    <property type="match status" value="1"/>
</dbReference>
<dbReference type="CDD" id="cd02947">
    <property type="entry name" value="TRX_family"/>
    <property type="match status" value="1"/>
</dbReference>
<dbReference type="SUPFAM" id="SSF51735">
    <property type="entry name" value="NAD(P)-binding Rossmann-fold domains"/>
    <property type="match status" value="1"/>
</dbReference>
<evidence type="ECO:0000259" key="1">
    <source>
        <dbReference type="Pfam" id="PF00085"/>
    </source>
</evidence>
<organism evidence="2 3">
    <name type="scientific">Porphyridium purpureum</name>
    <name type="common">Red alga</name>
    <name type="synonym">Porphyridium cruentum</name>
    <dbReference type="NCBI Taxonomy" id="35688"/>
    <lineage>
        <taxon>Eukaryota</taxon>
        <taxon>Rhodophyta</taxon>
        <taxon>Bangiophyceae</taxon>
        <taxon>Porphyridiales</taxon>
        <taxon>Porphyridiaceae</taxon>
        <taxon>Porphyridium</taxon>
    </lineage>
</organism>
<reference evidence="3" key="1">
    <citation type="journal article" date="2019" name="Nat. Commun.">
        <title>Expansion of phycobilisome linker gene families in mesophilic red algae.</title>
        <authorList>
            <person name="Lee J."/>
            <person name="Kim D."/>
            <person name="Bhattacharya D."/>
            <person name="Yoon H.S."/>
        </authorList>
    </citation>
    <scope>NUCLEOTIDE SEQUENCE [LARGE SCALE GENOMIC DNA]</scope>
    <source>
        <strain evidence="3">CCMP 1328</strain>
    </source>
</reference>
<dbReference type="InterPro" id="IPR050700">
    <property type="entry name" value="YIM1/Zinc_Alcohol_DH_Fams"/>
</dbReference>
<dbReference type="Gene3D" id="3.40.30.10">
    <property type="entry name" value="Glutaredoxin"/>
    <property type="match status" value="1"/>
</dbReference>
<accession>A0A5J4Z2Z4</accession>
<gene>
    <name evidence="2" type="ORF">FVE85_5826</name>
</gene>
<protein>
    <recommendedName>
        <fullName evidence="1">Thioredoxin domain-containing protein</fullName>
    </recommendedName>
</protein>
<keyword evidence="3" id="KW-1185">Reference proteome</keyword>
<comment type="caution">
    <text evidence="2">The sequence shown here is derived from an EMBL/GenBank/DDBJ whole genome shotgun (WGS) entry which is preliminary data.</text>
</comment>
<dbReference type="InterPro" id="IPR036291">
    <property type="entry name" value="NAD(P)-bd_dom_sf"/>
</dbReference>
<dbReference type="Gene3D" id="3.40.50.720">
    <property type="entry name" value="NAD(P)-binding Rossmann-like Domain"/>
    <property type="match status" value="1"/>
</dbReference>
<dbReference type="OrthoDB" id="72053at2759"/>
<dbReference type="PANTHER" id="PTHR11695:SF294">
    <property type="entry name" value="RETICULON-4-INTERACTING PROTEIN 1, MITOCHONDRIAL"/>
    <property type="match status" value="1"/>
</dbReference>
<feature type="domain" description="Thioredoxin" evidence="1">
    <location>
        <begin position="379"/>
        <end position="468"/>
    </location>
</feature>
<dbReference type="Proteomes" id="UP000324585">
    <property type="component" value="Unassembled WGS sequence"/>
</dbReference>
<dbReference type="PANTHER" id="PTHR11695">
    <property type="entry name" value="ALCOHOL DEHYDROGENASE RELATED"/>
    <property type="match status" value="1"/>
</dbReference>
<evidence type="ECO:0000313" key="3">
    <source>
        <dbReference type="Proteomes" id="UP000324585"/>
    </source>
</evidence>
<name>A0A5J4Z2Z4_PORPP</name>
<dbReference type="GO" id="GO:0005739">
    <property type="term" value="C:mitochondrion"/>
    <property type="evidence" value="ECO:0007669"/>
    <property type="project" value="TreeGrafter"/>
</dbReference>
<dbReference type="EMBL" id="VRMN01000001">
    <property type="protein sequence ID" value="KAA8498241.1"/>
    <property type="molecule type" value="Genomic_DNA"/>
</dbReference>
<dbReference type="InterPro" id="IPR013766">
    <property type="entry name" value="Thioredoxin_domain"/>
</dbReference>
<dbReference type="Pfam" id="PF00085">
    <property type="entry name" value="Thioredoxin"/>
    <property type="match status" value="1"/>
</dbReference>
<dbReference type="InterPro" id="IPR036249">
    <property type="entry name" value="Thioredoxin-like_sf"/>
</dbReference>
<proteinExistence type="predicted"/>
<sequence>MFVGVGGGVEGHGGVRVARGSARCMVGVVSGSGVQVQRFRVRSPAASSEAALPSSQSSWLVCADAGDAQLGCALVTGGSGTDMGGVDAEYVRKFGLGAHNDAAKRLGAERLALLVYLAVDIFGRLAATVDELLAWRGRRVVVIGGANSPGACFAVHALSRLGARVVCVTTATRIGFDGSALLKLGADAVIDPRKVSWSDELKGSSYDAVLDALADEEENARIINALPRGARYLSIMPYALKGSTEDGLLGSKARSSSEARTGKVNTEQQWSDVVAAVLERVDLDALSRIPTKLSSMGAVLEAATWPRDTDSGERYGFPAPSVWGDTSDSEGDDAPGVVRSAVFYEPEEGEEDEEQEFSESIVSRVTDMTGLSTLLEDNEFADNDESLLLFVSATSCKRCKIIKPQFEIIARELSEAHPNAKFGLLEIGRDKEPAKFLNVRDVPQFLLYRRGARFDLQVSTQTFDSFQEGLEKALA</sequence>
<dbReference type="AlphaFoldDB" id="A0A5J4Z2Z4"/>
<evidence type="ECO:0000313" key="2">
    <source>
        <dbReference type="EMBL" id="KAA8498241.1"/>
    </source>
</evidence>